<feature type="region of interest" description="Disordered" evidence="2">
    <location>
        <begin position="155"/>
        <end position="203"/>
    </location>
</feature>
<protein>
    <recommendedName>
        <fullName evidence="7">WW domain-containing protein</fullName>
    </recommendedName>
</protein>
<dbReference type="Pfam" id="PF01846">
    <property type="entry name" value="FF"/>
    <property type="match status" value="1"/>
</dbReference>
<feature type="compositionally biased region" description="Low complexity" evidence="2">
    <location>
        <begin position="163"/>
        <end position="174"/>
    </location>
</feature>
<sequence>MSGPSGLEGQKTASFEPLPPGWTEHLAPSGHLYYYNKATRVSTYKHPCVGALPQKSGNASSSAASAGLQRSADRASLWGESSGLPVAGGPPRRLKADRPKYKFPIANAFPWVRVITKRRCQFVHNQETGVSLWVPPADIFAAMAEENKNGHPLNKILSRSEESSGSSSGHSYSSDTDDSSDVSPNDENPASADDLCNDPSAGLDHTEYTENDIAWQLECMENDGIMNIESGIGISDEERALQFKTMLQELDVNPYHPWDQEVSKIAMDPRYFLINTMKGRKDLFEEFCRERIAQQKKELEFRPKRDPKISFITLLQIPETSKMYWHEFRRRFKKEQEYKDFGTNDKEREKLFRAYQEKMKCDSRKKERDFYQLLKETSTVTKNTTLLSLPDEVLCDLRYAVVPSEKLEEYIDKYTQNL</sequence>
<dbReference type="Proteomes" id="UP000663699">
    <property type="component" value="Chromosome 16"/>
</dbReference>
<evidence type="ECO:0000313" key="6">
    <source>
        <dbReference type="Proteomes" id="UP000663699"/>
    </source>
</evidence>
<dbReference type="InterPro" id="IPR001202">
    <property type="entry name" value="WW_dom"/>
</dbReference>
<evidence type="ECO:0000313" key="5">
    <source>
        <dbReference type="EMBL" id="QSL67022.1"/>
    </source>
</evidence>
<dbReference type="GO" id="GO:0005634">
    <property type="term" value="C:nucleus"/>
    <property type="evidence" value="ECO:0007669"/>
    <property type="project" value="TreeGrafter"/>
</dbReference>
<dbReference type="CDD" id="cd00201">
    <property type="entry name" value="WW"/>
    <property type="match status" value="1"/>
</dbReference>
<dbReference type="PANTHER" id="PTHR15377">
    <property type="entry name" value="TRANSCRIPTION ELONGATION REGULATOR 1"/>
    <property type="match status" value="1"/>
</dbReference>
<dbReference type="PROSITE" id="PS51676">
    <property type="entry name" value="FF"/>
    <property type="match status" value="1"/>
</dbReference>
<dbReference type="SUPFAM" id="SSF81698">
    <property type="entry name" value="FF domain"/>
    <property type="match status" value="1"/>
</dbReference>
<name>A0A899G4G5_9ASCO</name>
<accession>A0A899G4G5</accession>
<dbReference type="GO" id="GO:0003712">
    <property type="term" value="F:transcription coregulator activity"/>
    <property type="evidence" value="ECO:0007669"/>
    <property type="project" value="TreeGrafter"/>
</dbReference>
<evidence type="ECO:0008006" key="7">
    <source>
        <dbReference type="Google" id="ProtNLM"/>
    </source>
</evidence>
<dbReference type="PROSITE" id="PS50020">
    <property type="entry name" value="WW_DOMAIN_2"/>
    <property type="match status" value="1"/>
</dbReference>
<feature type="domain" description="WW" evidence="3">
    <location>
        <begin position="16"/>
        <end position="49"/>
    </location>
</feature>
<dbReference type="PROSITE" id="PS01159">
    <property type="entry name" value="WW_DOMAIN_1"/>
    <property type="match status" value="1"/>
</dbReference>
<dbReference type="InterPro" id="IPR002713">
    <property type="entry name" value="FF_domain"/>
</dbReference>
<evidence type="ECO:0000256" key="2">
    <source>
        <dbReference type="SAM" id="MobiDB-lite"/>
    </source>
</evidence>
<dbReference type="SUPFAM" id="SSF51045">
    <property type="entry name" value="WW domain"/>
    <property type="match status" value="1"/>
</dbReference>
<dbReference type="InterPro" id="IPR036517">
    <property type="entry name" value="FF_domain_sf"/>
</dbReference>
<evidence type="ECO:0000256" key="1">
    <source>
        <dbReference type="ARBA" id="ARBA00022737"/>
    </source>
</evidence>
<dbReference type="SMART" id="SM00456">
    <property type="entry name" value="WW"/>
    <property type="match status" value="2"/>
</dbReference>
<dbReference type="EMBL" id="CP054547">
    <property type="protein sequence ID" value="QSL67022.1"/>
    <property type="molecule type" value="Genomic_DNA"/>
</dbReference>
<feature type="domain" description="FF" evidence="4">
    <location>
        <begin position="234"/>
        <end position="290"/>
    </location>
</feature>
<feature type="region of interest" description="Disordered" evidence="2">
    <location>
        <begin position="1"/>
        <end position="21"/>
    </location>
</feature>
<dbReference type="Gene3D" id="2.20.70.10">
    <property type="match status" value="1"/>
</dbReference>
<evidence type="ECO:0000259" key="3">
    <source>
        <dbReference type="PROSITE" id="PS50020"/>
    </source>
</evidence>
<dbReference type="Pfam" id="PF00397">
    <property type="entry name" value="WW"/>
    <property type="match status" value="1"/>
</dbReference>
<proteinExistence type="predicted"/>
<reference evidence="5" key="1">
    <citation type="submission" date="2020-06" db="EMBL/GenBank/DDBJ databases">
        <title>Genomes of multiple members of Pneumocystis genus reveal paths to human pathogen Pneumocystis jirovecii.</title>
        <authorList>
            <person name="Cisse O.H."/>
            <person name="Ma L."/>
            <person name="Dekker J."/>
            <person name="Khil P."/>
            <person name="Jo J."/>
            <person name="Brenchley J."/>
            <person name="Blair R."/>
            <person name="Pahar B."/>
            <person name="Chabe M."/>
            <person name="Van Rompay K.A."/>
            <person name="Keesler R."/>
            <person name="Sukura A."/>
            <person name="Hirsch V."/>
            <person name="Kutty G."/>
            <person name="Liu Y."/>
            <person name="Peng L."/>
            <person name="Chen J."/>
            <person name="Song J."/>
            <person name="Weissenbacher-Lang C."/>
            <person name="Xu J."/>
            <person name="Upham N.S."/>
            <person name="Stajich J.E."/>
            <person name="Cuomo C.A."/>
            <person name="Cushion M.T."/>
            <person name="Kovacs J.A."/>
        </authorList>
    </citation>
    <scope>NUCLEOTIDE SEQUENCE</scope>
    <source>
        <strain evidence="5">2A</strain>
    </source>
</reference>
<dbReference type="Gene3D" id="1.10.10.440">
    <property type="entry name" value="FF domain"/>
    <property type="match status" value="2"/>
</dbReference>
<dbReference type="AlphaFoldDB" id="A0A899G4G5"/>
<dbReference type="InterPro" id="IPR036020">
    <property type="entry name" value="WW_dom_sf"/>
</dbReference>
<dbReference type="OrthoDB" id="410044at2759"/>
<keyword evidence="6" id="KW-1185">Reference proteome</keyword>
<evidence type="ECO:0000259" key="4">
    <source>
        <dbReference type="PROSITE" id="PS51676"/>
    </source>
</evidence>
<dbReference type="InterPro" id="IPR045148">
    <property type="entry name" value="TCRG1-like"/>
</dbReference>
<dbReference type="GO" id="GO:0070063">
    <property type="term" value="F:RNA polymerase binding"/>
    <property type="evidence" value="ECO:0007669"/>
    <property type="project" value="InterPro"/>
</dbReference>
<dbReference type="SMART" id="SM00441">
    <property type="entry name" value="FF"/>
    <property type="match status" value="3"/>
</dbReference>
<keyword evidence="1" id="KW-0677">Repeat</keyword>
<organism evidence="5 6">
    <name type="scientific">Pneumocystis wakefieldiae</name>
    <dbReference type="NCBI Taxonomy" id="38082"/>
    <lineage>
        <taxon>Eukaryota</taxon>
        <taxon>Fungi</taxon>
        <taxon>Dikarya</taxon>
        <taxon>Ascomycota</taxon>
        <taxon>Taphrinomycotina</taxon>
        <taxon>Pneumocystomycetes</taxon>
        <taxon>Pneumocystaceae</taxon>
        <taxon>Pneumocystis</taxon>
    </lineage>
</organism>
<dbReference type="PANTHER" id="PTHR15377:SF3">
    <property type="entry name" value="WW DOMAIN-CONTAINING PROTEIN"/>
    <property type="match status" value="1"/>
</dbReference>
<gene>
    <name evidence="5" type="ORF">MERGE_001409</name>
</gene>